<proteinExistence type="predicted"/>
<gene>
    <name evidence="1" type="ORF">GCM10011572_34740</name>
    <name evidence="2" type="ORF">GM672_01710</name>
</gene>
<comment type="caution">
    <text evidence="2">The sequence shown here is derived from an EMBL/GenBank/DDBJ whole genome shotgun (WGS) entry which is preliminary data.</text>
</comment>
<keyword evidence="4" id="KW-1185">Reference proteome</keyword>
<evidence type="ECO:0000313" key="1">
    <source>
        <dbReference type="EMBL" id="GGC10257.1"/>
    </source>
</evidence>
<accession>A0A6I3SQS2</accession>
<dbReference type="EMBL" id="WNKZ01000002">
    <property type="protein sequence ID" value="MTV51440.1"/>
    <property type="molecule type" value="Genomic_DNA"/>
</dbReference>
<dbReference type="Proteomes" id="UP000430634">
    <property type="component" value="Unassembled WGS sequence"/>
</dbReference>
<protein>
    <submittedName>
        <fullName evidence="2">Replication initiator protein A</fullName>
    </submittedName>
</protein>
<organism evidence="2 3">
    <name type="scientific">Pseudoduganella buxea</name>
    <dbReference type="NCBI Taxonomy" id="1949069"/>
    <lineage>
        <taxon>Bacteria</taxon>
        <taxon>Pseudomonadati</taxon>
        <taxon>Pseudomonadota</taxon>
        <taxon>Betaproteobacteria</taxon>
        <taxon>Burkholderiales</taxon>
        <taxon>Oxalobacteraceae</taxon>
        <taxon>Telluria group</taxon>
        <taxon>Pseudoduganella</taxon>
    </lineage>
</organism>
<dbReference type="OrthoDB" id="8481003at2"/>
<dbReference type="Pfam" id="PF07042">
    <property type="entry name" value="TrfA"/>
    <property type="match status" value="1"/>
</dbReference>
<dbReference type="InterPro" id="IPR010751">
    <property type="entry name" value="TrfA"/>
</dbReference>
<evidence type="ECO:0000313" key="2">
    <source>
        <dbReference type="EMBL" id="MTV51440.1"/>
    </source>
</evidence>
<name>A0A6I3SQS2_9BURK</name>
<dbReference type="Proteomes" id="UP000622638">
    <property type="component" value="Unassembled WGS sequence"/>
</dbReference>
<reference evidence="4" key="2">
    <citation type="journal article" date="2019" name="Int. J. Syst. Evol. Microbiol.">
        <title>The Global Catalogue of Microorganisms (GCM) 10K type strain sequencing project: providing services to taxonomists for standard genome sequencing and annotation.</title>
        <authorList>
            <consortium name="The Broad Institute Genomics Platform"/>
            <consortium name="The Broad Institute Genome Sequencing Center for Infectious Disease"/>
            <person name="Wu L."/>
            <person name="Ma J."/>
        </authorList>
    </citation>
    <scope>NUCLEOTIDE SEQUENCE [LARGE SCALE GENOMIC DNA]</scope>
    <source>
        <strain evidence="4">CGMCC 1.15931</strain>
    </source>
</reference>
<evidence type="ECO:0000313" key="4">
    <source>
        <dbReference type="Proteomes" id="UP000622638"/>
    </source>
</evidence>
<reference evidence="1" key="1">
    <citation type="journal article" date="2014" name="Int. J. Syst. Evol. Microbiol.">
        <title>Complete genome of a new Firmicutes species belonging to the dominant human colonic microbiota ('Ruminococcus bicirculans') reveals two chromosomes and a selective capacity to utilize plant glucans.</title>
        <authorList>
            <consortium name="NISC Comparative Sequencing Program"/>
            <person name="Wegmann U."/>
            <person name="Louis P."/>
            <person name="Goesmann A."/>
            <person name="Henrissat B."/>
            <person name="Duncan S.H."/>
            <person name="Flint H.J."/>
        </authorList>
    </citation>
    <scope>NUCLEOTIDE SEQUENCE</scope>
    <source>
        <strain evidence="1">CGMCC 1.15931</strain>
    </source>
</reference>
<sequence>MLLEDLSKRLTERALAAGSRMPPWPETVRGVPNGVLRSALFGAIGRCKRARLDRELIASVEGVVIRYSGMQLDQSDLDVWEGILHLSRNADLVQPIRFGARQFLRLIGRGGENGGSLGKGDRKWLKSVVTRLAGANVELQQGPYTYIGSLINEVLLDDSNGQYMVTLNPRMRVLFSRDAYTGVDWIIRRSLQGYPLAQWLHGYYSTHARPYPHNVDTLHSLCGSKTGASAKTEMAKERALRCWRTATLEPALQLLEKAHNDCGQYFRSEISPGGLVTIERTPTVAQKKHLQKRGQYPLMFRG</sequence>
<dbReference type="AlphaFoldDB" id="A0A6I3SQS2"/>
<evidence type="ECO:0000313" key="3">
    <source>
        <dbReference type="Proteomes" id="UP000430634"/>
    </source>
</evidence>
<reference evidence="2 3" key="3">
    <citation type="submission" date="2019-11" db="EMBL/GenBank/DDBJ databases">
        <title>Type strains purchased from KCTC, JCM and DSMZ.</title>
        <authorList>
            <person name="Lu H."/>
        </authorList>
    </citation>
    <scope>NUCLEOTIDE SEQUENCE [LARGE SCALE GENOMIC DNA]</scope>
    <source>
        <strain evidence="2 3">KCTC 52429</strain>
    </source>
</reference>
<reference evidence="1" key="4">
    <citation type="submission" date="2024-05" db="EMBL/GenBank/DDBJ databases">
        <authorList>
            <person name="Sun Q."/>
            <person name="Zhou Y."/>
        </authorList>
    </citation>
    <scope>NUCLEOTIDE SEQUENCE</scope>
    <source>
        <strain evidence="1">CGMCC 1.15931</strain>
    </source>
</reference>
<dbReference type="EMBL" id="BMKG01000014">
    <property type="protein sequence ID" value="GGC10257.1"/>
    <property type="molecule type" value="Genomic_DNA"/>
</dbReference>